<feature type="chain" id="PRO_5035593005" evidence="1">
    <location>
        <begin position="18"/>
        <end position="282"/>
    </location>
</feature>
<sequence length="282" mass="30835">MLMKLALLTVVVCAVQGNTVNRFLATIGTGANDANACLTTLFTGPCQREIKPTEQEPYYCCVLWDELDCFKANYKTACTAADAADLEKVWNNIQLTISGTIYSETSCTTDHYGVDPMLQSSSNYGLTLSGQLPARFTASPRVLPSSMPLMPTVRQSMPQSSSNYDITFRRQSPGNTVNRLLASIGTDANDANTCLATLFTGHCQREIKPSQQEAYYCCVLWDLLDCCKANYKADCTAADAANLEKVWDNIQLTIAGQVYSEPSCTADHYGVDVSRDVCKVTV</sequence>
<dbReference type="Proteomes" id="UP000759131">
    <property type="component" value="Unassembled WGS sequence"/>
</dbReference>
<dbReference type="EMBL" id="OC860230">
    <property type="protein sequence ID" value="CAD7628385.1"/>
    <property type="molecule type" value="Genomic_DNA"/>
</dbReference>
<reference evidence="2" key="1">
    <citation type="submission" date="2020-11" db="EMBL/GenBank/DDBJ databases">
        <authorList>
            <person name="Tran Van P."/>
        </authorList>
    </citation>
    <scope>NUCLEOTIDE SEQUENCE</scope>
</reference>
<evidence type="ECO:0000313" key="2">
    <source>
        <dbReference type="EMBL" id="CAD7628385.1"/>
    </source>
</evidence>
<protein>
    <submittedName>
        <fullName evidence="2">Uncharacterized protein</fullName>
    </submittedName>
</protein>
<keyword evidence="3" id="KW-1185">Reference proteome</keyword>
<proteinExistence type="predicted"/>
<accession>A0A7R9Q150</accession>
<keyword evidence="1" id="KW-0732">Signal</keyword>
<evidence type="ECO:0000256" key="1">
    <source>
        <dbReference type="SAM" id="SignalP"/>
    </source>
</evidence>
<dbReference type="OrthoDB" id="6530783at2759"/>
<name>A0A7R9Q150_9ACAR</name>
<evidence type="ECO:0000313" key="3">
    <source>
        <dbReference type="Proteomes" id="UP000759131"/>
    </source>
</evidence>
<gene>
    <name evidence="2" type="ORF">OSB1V03_LOCUS8807</name>
</gene>
<feature type="signal peptide" evidence="1">
    <location>
        <begin position="1"/>
        <end position="17"/>
    </location>
</feature>
<dbReference type="EMBL" id="CAJPIZ010005655">
    <property type="protein sequence ID" value="CAG2108815.1"/>
    <property type="molecule type" value="Genomic_DNA"/>
</dbReference>
<dbReference type="AlphaFoldDB" id="A0A7R9Q150"/>
<organism evidence="2">
    <name type="scientific">Medioppia subpectinata</name>
    <dbReference type="NCBI Taxonomy" id="1979941"/>
    <lineage>
        <taxon>Eukaryota</taxon>
        <taxon>Metazoa</taxon>
        <taxon>Ecdysozoa</taxon>
        <taxon>Arthropoda</taxon>
        <taxon>Chelicerata</taxon>
        <taxon>Arachnida</taxon>
        <taxon>Acari</taxon>
        <taxon>Acariformes</taxon>
        <taxon>Sarcoptiformes</taxon>
        <taxon>Oribatida</taxon>
        <taxon>Brachypylina</taxon>
        <taxon>Oppioidea</taxon>
        <taxon>Oppiidae</taxon>
        <taxon>Medioppia</taxon>
    </lineage>
</organism>